<dbReference type="RefSeq" id="WP_194113294.1">
    <property type="nucleotide sequence ID" value="NZ_JADFFL010000009.1"/>
</dbReference>
<dbReference type="Pfam" id="PF04468">
    <property type="entry name" value="PSP1"/>
    <property type="match status" value="1"/>
</dbReference>
<feature type="region of interest" description="Disordered" evidence="1">
    <location>
        <begin position="358"/>
        <end position="554"/>
    </location>
</feature>
<organism evidence="3 4">
    <name type="scientific">Mucilaginibacter myungsuensis</name>
    <dbReference type="NCBI Taxonomy" id="649104"/>
    <lineage>
        <taxon>Bacteria</taxon>
        <taxon>Pseudomonadati</taxon>
        <taxon>Bacteroidota</taxon>
        <taxon>Sphingobacteriia</taxon>
        <taxon>Sphingobacteriales</taxon>
        <taxon>Sphingobacteriaceae</taxon>
        <taxon>Mucilaginibacter</taxon>
    </lineage>
</organism>
<feature type="compositionally biased region" description="Low complexity" evidence="1">
    <location>
        <begin position="448"/>
        <end position="459"/>
    </location>
</feature>
<dbReference type="PANTHER" id="PTHR43830">
    <property type="entry name" value="PROTEIN PSP1"/>
    <property type="match status" value="1"/>
</dbReference>
<dbReference type="GO" id="GO:0005737">
    <property type="term" value="C:cytoplasm"/>
    <property type="evidence" value="ECO:0007669"/>
    <property type="project" value="TreeGrafter"/>
</dbReference>
<evidence type="ECO:0000259" key="2">
    <source>
        <dbReference type="PROSITE" id="PS51411"/>
    </source>
</evidence>
<dbReference type="InterPro" id="IPR047767">
    <property type="entry name" value="PSP1-like"/>
</dbReference>
<feature type="domain" description="PSP1 C-terminal" evidence="2">
    <location>
        <begin position="115"/>
        <end position="200"/>
    </location>
</feature>
<dbReference type="AlphaFoldDB" id="A0A929L3Z2"/>
<accession>A0A929L3Z2</accession>
<dbReference type="EMBL" id="JADFFL010000009">
    <property type="protein sequence ID" value="MBE9664049.1"/>
    <property type="molecule type" value="Genomic_DNA"/>
</dbReference>
<keyword evidence="4" id="KW-1185">Reference proteome</keyword>
<dbReference type="NCBIfam" id="NF041131">
    <property type="entry name" value="RicT_YaaT_fam"/>
    <property type="match status" value="1"/>
</dbReference>
<feature type="compositionally biased region" description="Basic and acidic residues" evidence="1">
    <location>
        <begin position="359"/>
        <end position="375"/>
    </location>
</feature>
<sequence length="554" mass="62367">MGCGSCSTGGGCAPAGCKSNGACLTNGCSKLDVYDWLSHMDMPANYKPFQVVEIKFKGSRKDFYLNHDNIYLEAGELVAVETATGGYDIGHVSLTGELVRMQMSKRHVKEADVAKKIYRKATEADVNKWKMAKDLEWETMHKARTLALELKLSMKLSDVDYQGDKTKATFYYTAEGRVDFRELIKKMAEAFRIRIEMRQIGMRQEASRLGGIGSCGRELCCSTWLTDFKTVSTAAARYQNLSLNTLKLAGQCGKLKCCLNYELDTYMDALKHIPDNVNILKTEKGDARLQKTDIFKKTMWYSFSGETDWVPIKAARAREVQKMNREGIIPADLGDPVEIAAPVAKALDYENVVGQDSLTRLDERSRNRSRNDRNKKPNQQGGGQSDQNRGGNRDQRAKGQQPQGDRNRQDRQQRPPRPEGQQGGEQGEQQDRQQQPRQDRQQRPPRPEGQQGEQQNRQQRPPRPEGQQGGEGRQQQQRDRQQRPPRPEGQQPGGQPRQNPPQQSNTEGGQPNEPRDPNAPERSGNNKRRNRPNRNRNRNNNPGGDAGSSNEAGA</sequence>
<feature type="compositionally biased region" description="Basic residues" evidence="1">
    <location>
        <begin position="525"/>
        <end position="537"/>
    </location>
</feature>
<name>A0A929L3Z2_9SPHI</name>
<dbReference type="InterPro" id="IPR007557">
    <property type="entry name" value="PSP1_C"/>
</dbReference>
<feature type="compositionally biased region" description="Low complexity" evidence="1">
    <location>
        <begin position="488"/>
        <end position="503"/>
    </location>
</feature>
<protein>
    <recommendedName>
        <fullName evidence="2">PSP1 C-terminal domain-containing protein</fullName>
    </recommendedName>
</protein>
<evidence type="ECO:0000256" key="1">
    <source>
        <dbReference type="SAM" id="MobiDB-lite"/>
    </source>
</evidence>
<dbReference type="PROSITE" id="PS51411">
    <property type="entry name" value="PSP1_C"/>
    <property type="match status" value="1"/>
</dbReference>
<reference evidence="3" key="1">
    <citation type="submission" date="2020-10" db="EMBL/GenBank/DDBJ databases">
        <title>Mucilaginibacter mali sp. nov., isolated from rhizosphere soil of apple orchard.</title>
        <authorList>
            <person name="Lee J.-S."/>
            <person name="Kim H.S."/>
            <person name="Kim J.-S."/>
        </authorList>
    </citation>
    <scope>NUCLEOTIDE SEQUENCE</scope>
    <source>
        <strain evidence="3">KCTC 22746</strain>
    </source>
</reference>
<evidence type="ECO:0000313" key="3">
    <source>
        <dbReference type="EMBL" id="MBE9664049.1"/>
    </source>
</evidence>
<dbReference type="Proteomes" id="UP000622475">
    <property type="component" value="Unassembled WGS sequence"/>
</dbReference>
<evidence type="ECO:0000313" key="4">
    <source>
        <dbReference type="Proteomes" id="UP000622475"/>
    </source>
</evidence>
<comment type="caution">
    <text evidence="3">The sequence shown here is derived from an EMBL/GenBank/DDBJ whole genome shotgun (WGS) entry which is preliminary data.</text>
</comment>
<proteinExistence type="predicted"/>
<feature type="compositionally biased region" description="Basic and acidic residues" evidence="1">
    <location>
        <begin position="405"/>
        <end position="417"/>
    </location>
</feature>
<feature type="compositionally biased region" description="Basic and acidic residues" evidence="1">
    <location>
        <begin position="437"/>
        <end position="446"/>
    </location>
</feature>
<gene>
    <name evidence="3" type="ORF">IRJ16_19350</name>
</gene>
<dbReference type="PANTHER" id="PTHR43830:SF3">
    <property type="entry name" value="PROTEIN PSP1"/>
    <property type="match status" value="1"/>
</dbReference>
<feature type="compositionally biased region" description="Basic and acidic residues" evidence="1">
    <location>
        <begin position="476"/>
        <end position="486"/>
    </location>
</feature>